<accession>B3Q0T6</accession>
<evidence type="ECO:0000313" key="3">
    <source>
        <dbReference type="Proteomes" id="UP000008817"/>
    </source>
</evidence>
<feature type="compositionally biased region" description="Polar residues" evidence="1">
    <location>
        <begin position="31"/>
        <end position="41"/>
    </location>
</feature>
<reference evidence="2 3" key="1">
    <citation type="submission" date="2008-04" db="EMBL/GenBank/DDBJ databases">
        <title>Genome diversity and DNA divergence of Rhizobium etli.</title>
        <authorList>
            <person name="Gonzalez V."/>
            <person name="Acosta J.L."/>
            <person name="Santamaria R.I."/>
            <person name="Bustos P."/>
            <person name="Hernandez-Gonzalez I.L."/>
            <person name="Fernandez J.L."/>
            <person name="Diaz R."/>
            <person name="Flores M."/>
            <person name="Mora J."/>
            <person name="Palacios R."/>
            <person name="Davila G."/>
        </authorList>
    </citation>
    <scope>NUCLEOTIDE SEQUENCE [LARGE SCALE GENOMIC DNA]</scope>
    <source>
        <strain evidence="2 3">CIAT 652</strain>
    </source>
</reference>
<gene>
    <name evidence="2" type="ordered locus">RHECIAT_CH0003940</name>
</gene>
<organism evidence="2 3">
    <name type="scientific">Rhizobium etli (strain CIAT 652)</name>
    <dbReference type="NCBI Taxonomy" id="491916"/>
    <lineage>
        <taxon>Bacteria</taxon>
        <taxon>Pseudomonadati</taxon>
        <taxon>Pseudomonadota</taxon>
        <taxon>Alphaproteobacteria</taxon>
        <taxon>Hyphomicrobiales</taxon>
        <taxon>Rhizobiaceae</taxon>
        <taxon>Rhizobium/Agrobacterium group</taxon>
        <taxon>Rhizobium</taxon>
    </lineage>
</organism>
<protein>
    <submittedName>
        <fullName evidence="2">Uncharacterized protein</fullName>
    </submittedName>
</protein>
<dbReference type="EMBL" id="CP001074">
    <property type="protein sequence ID" value="ACE92877.1"/>
    <property type="molecule type" value="Genomic_DNA"/>
</dbReference>
<dbReference type="HOGENOM" id="CLU_2882789_0_0_5"/>
<name>B3Q0T6_RHIE6</name>
<evidence type="ECO:0000313" key="2">
    <source>
        <dbReference type="EMBL" id="ACE92877.1"/>
    </source>
</evidence>
<dbReference type="Proteomes" id="UP000008817">
    <property type="component" value="Chromosome"/>
</dbReference>
<dbReference type="AlphaFoldDB" id="B3Q0T6"/>
<proteinExistence type="predicted"/>
<evidence type="ECO:0000256" key="1">
    <source>
        <dbReference type="SAM" id="MobiDB-lite"/>
    </source>
</evidence>
<feature type="region of interest" description="Disordered" evidence="1">
    <location>
        <begin position="29"/>
        <end position="49"/>
    </location>
</feature>
<sequence>MAMFPRANRTPNAGDVACGWKAGRDFRHARTMSSSDGQNDFVSPGLSPFARGKVKDICAFQLT</sequence>
<dbReference type="KEGG" id="rec:RHECIAT_CH0003940"/>